<evidence type="ECO:0000313" key="2">
    <source>
        <dbReference type="EMBL" id="KAK8868789.1"/>
    </source>
</evidence>
<sequence length="146" mass="15223">MQFSLLPTLFLAATATAAALPVADVAAAPADLATRAASFARVNLPAPANWMAGSTLYPGNIIAAYNAEPAKYATAESWAAYILAQCQGYRDCTSCISYSGINSGSTGGRYWFGEVYRGGATTPAQYERETDASLGVTNSIAYTIVS</sequence>
<feature type="chain" id="PRO_5046971729" evidence="1">
    <location>
        <begin position="20"/>
        <end position="146"/>
    </location>
</feature>
<dbReference type="Proteomes" id="UP001390339">
    <property type="component" value="Unassembled WGS sequence"/>
</dbReference>
<evidence type="ECO:0000256" key="1">
    <source>
        <dbReference type="SAM" id="SignalP"/>
    </source>
</evidence>
<gene>
    <name evidence="2" type="ORF">PGQ11_007367</name>
</gene>
<organism evidence="2 3">
    <name type="scientific">Apiospora arundinis</name>
    <dbReference type="NCBI Taxonomy" id="335852"/>
    <lineage>
        <taxon>Eukaryota</taxon>
        <taxon>Fungi</taxon>
        <taxon>Dikarya</taxon>
        <taxon>Ascomycota</taxon>
        <taxon>Pezizomycotina</taxon>
        <taxon>Sordariomycetes</taxon>
        <taxon>Xylariomycetidae</taxon>
        <taxon>Amphisphaeriales</taxon>
        <taxon>Apiosporaceae</taxon>
        <taxon>Apiospora</taxon>
    </lineage>
</organism>
<reference evidence="2 3" key="1">
    <citation type="journal article" date="2024" name="IMA Fungus">
        <title>Apiospora arundinis, a panoply of carbohydrate-active enzymes and secondary metabolites.</title>
        <authorList>
            <person name="Sorensen T."/>
            <person name="Petersen C."/>
            <person name="Muurmann A.T."/>
            <person name="Christiansen J.V."/>
            <person name="Brundto M.L."/>
            <person name="Overgaard C.K."/>
            <person name="Boysen A.T."/>
            <person name="Wollenberg R.D."/>
            <person name="Larsen T.O."/>
            <person name="Sorensen J.L."/>
            <person name="Nielsen K.L."/>
            <person name="Sondergaard T.E."/>
        </authorList>
    </citation>
    <scope>NUCLEOTIDE SEQUENCE [LARGE SCALE GENOMIC DNA]</scope>
    <source>
        <strain evidence="2 3">AAU 773</strain>
    </source>
</reference>
<comment type="caution">
    <text evidence="2">The sequence shown here is derived from an EMBL/GenBank/DDBJ whole genome shotgun (WGS) entry which is preliminary data.</text>
</comment>
<keyword evidence="1" id="KW-0732">Signal</keyword>
<evidence type="ECO:0000313" key="3">
    <source>
        <dbReference type="Proteomes" id="UP001390339"/>
    </source>
</evidence>
<feature type="signal peptide" evidence="1">
    <location>
        <begin position="1"/>
        <end position="19"/>
    </location>
</feature>
<name>A0ABR2IVE4_9PEZI</name>
<protein>
    <submittedName>
        <fullName evidence="2">Uncharacterized protein</fullName>
    </submittedName>
</protein>
<keyword evidence="3" id="KW-1185">Reference proteome</keyword>
<accession>A0ABR2IVE4</accession>
<dbReference type="EMBL" id="JAPCWZ010000004">
    <property type="protein sequence ID" value="KAK8868789.1"/>
    <property type="molecule type" value="Genomic_DNA"/>
</dbReference>
<proteinExistence type="predicted"/>